<accession>A0AAP9AD61</accession>
<dbReference type="RefSeq" id="WP_141926380.1">
    <property type="nucleotide sequence ID" value="NZ_CP041200.1"/>
</dbReference>
<proteinExistence type="predicted"/>
<gene>
    <name evidence="2" type="ORF">FJM05_02060</name>
</gene>
<dbReference type="AlphaFoldDB" id="A0AAP9AD61"/>
<evidence type="ECO:0000313" key="2">
    <source>
        <dbReference type="EMBL" id="QDI64968.1"/>
    </source>
</evidence>
<feature type="region of interest" description="Disordered" evidence="1">
    <location>
        <begin position="119"/>
        <end position="140"/>
    </location>
</feature>
<reference evidence="2 3" key="1">
    <citation type="submission" date="2019-07" db="EMBL/GenBank/DDBJ databases">
        <title>Comparative genomics of three clinical Ureaplasma species: analysis of their core genomes and virulence factors.</title>
        <authorList>
            <person name="Yang T."/>
            <person name="Zhang Y."/>
            <person name="Li X."/>
            <person name="Kong Y."/>
            <person name="Yu H."/>
            <person name="Ruan Z."/>
            <person name="Xie X."/>
            <person name="Zhang J."/>
        </authorList>
    </citation>
    <scope>NUCLEOTIDE SEQUENCE [LARGE SCALE GENOMIC DNA]</scope>
    <source>
        <strain evidence="2 3">132</strain>
    </source>
</reference>
<dbReference type="Proteomes" id="UP000318231">
    <property type="component" value="Chromosome"/>
</dbReference>
<evidence type="ECO:0000256" key="1">
    <source>
        <dbReference type="SAM" id="MobiDB-lite"/>
    </source>
</evidence>
<sequence>MDFENAPAPTPTPQPTPTPKKDEAVVSSVKFSEVNAQAKTAKVKLTFTLAVQLKDENKKSLKLTLTKDSETKEVDLVLSEDKLSATADLNELNEGTYKVTKLTLNGNEVSLNDEIKNKELKVEASKKPETGSTEGGSTEK</sequence>
<protein>
    <submittedName>
        <fullName evidence="2">DUF1410 domain-containing protein</fullName>
    </submittedName>
</protein>
<feature type="region of interest" description="Disordered" evidence="1">
    <location>
        <begin position="1"/>
        <end position="24"/>
    </location>
</feature>
<name>A0AAP9AD61_UREUR</name>
<feature type="compositionally biased region" description="Polar residues" evidence="1">
    <location>
        <begin position="130"/>
        <end position="140"/>
    </location>
</feature>
<feature type="compositionally biased region" description="Basic and acidic residues" evidence="1">
    <location>
        <begin position="119"/>
        <end position="129"/>
    </location>
</feature>
<evidence type="ECO:0000313" key="3">
    <source>
        <dbReference type="Proteomes" id="UP000318231"/>
    </source>
</evidence>
<dbReference type="EMBL" id="CP041200">
    <property type="protein sequence ID" value="QDI64968.1"/>
    <property type="molecule type" value="Genomic_DNA"/>
</dbReference>
<organism evidence="2 3">
    <name type="scientific">Ureaplasma urealyticum</name>
    <name type="common">Ureaplasma urealyticum biotype 2</name>
    <dbReference type="NCBI Taxonomy" id="2130"/>
    <lineage>
        <taxon>Bacteria</taxon>
        <taxon>Bacillati</taxon>
        <taxon>Mycoplasmatota</taxon>
        <taxon>Mycoplasmoidales</taxon>
        <taxon>Mycoplasmoidaceae</taxon>
        <taxon>Ureaplasma</taxon>
    </lineage>
</organism>
<feature type="compositionally biased region" description="Pro residues" evidence="1">
    <location>
        <begin position="8"/>
        <end position="18"/>
    </location>
</feature>